<protein>
    <submittedName>
        <fullName evidence="1">Uncharacterized protein</fullName>
    </submittedName>
</protein>
<organism evidence="1 2">
    <name type="scientific">Bacteroides stercorirosoris</name>
    <dbReference type="NCBI Taxonomy" id="871324"/>
    <lineage>
        <taxon>Bacteria</taxon>
        <taxon>Pseudomonadati</taxon>
        <taxon>Bacteroidota</taxon>
        <taxon>Bacteroidia</taxon>
        <taxon>Bacteroidales</taxon>
        <taxon>Bacteroidaceae</taxon>
        <taxon>Bacteroides</taxon>
    </lineage>
</organism>
<name>A0A1M6AFW1_9BACE</name>
<sequence>MQICRMYMQYNVRQISISSFSQRVYVSESVILMTFCKNSVYILKYSIKINSLSPSE</sequence>
<evidence type="ECO:0000313" key="2">
    <source>
        <dbReference type="Proteomes" id="UP000184192"/>
    </source>
</evidence>
<dbReference type="EMBL" id="FQZN01000001">
    <property type="protein sequence ID" value="SHI35349.1"/>
    <property type="molecule type" value="Genomic_DNA"/>
</dbReference>
<dbReference type="Proteomes" id="UP000184192">
    <property type="component" value="Unassembled WGS sequence"/>
</dbReference>
<reference evidence="2" key="1">
    <citation type="submission" date="2016-11" db="EMBL/GenBank/DDBJ databases">
        <authorList>
            <person name="Varghese N."/>
            <person name="Submissions S."/>
        </authorList>
    </citation>
    <scope>NUCLEOTIDE SEQUENCE [LARGE SCALE GENOMIC DNA]</scope>
    <source>
        <strain evidence="2">DSM 26884</strain>
    </source>
</reference>
<gene>
    <name evidence="1" type="ORF">SAMN05444350_101230</name>
</gene>
<proteinExistence type="predicted"/>
<evidence type="ECO:0000313" key="1">
    <source>
        <dbReference type="EMBL" id="SHI35349.1"/>
    </source>
</evidence>
<accession>A0A1M6AFW1</accession>
<dbReference type="AlphaFoldDB" id="A0A1M6AFW1"/>
<keyword evidence="2" id="KW-1185">Reference proteome</keyword>